<dbReference type="GO" id="GO:0072330">
    <property type="term" value="P:monocarboxylic acid biosynthetic process"/>
    <property type="evidence" value="ECO:0007669"/>
    <property type="project" value="UniProtKB-ARBA"/>
</dbReference>
<dbReference type="EMBL" id="LJBN01000007">
    <property type="protein sequence ID" value="OOQ91329.1"/>
    <property type="molecule type" value="Genomic_DNA"/>
</dbReference>
<evidence type="ECO:0000256" key="1">
    <source>
        <dbReference type="SAM" id="MobiDB-lite"/>
    </source>
</evidence>
<dbReference type="InterPro" id="IPR029058">
    <property type="entry name" value="AB_hydrolase_fold"/>
</dbReference>
<dbReference type="Proteomes" id="UP000190744">
    <property type="component" value="Unassembled WGS sequence"/>
</dbReference>
<comment type="caution">
    <text evidence="2">The sequence shown here is derived from an EMBL/GenBank/DDBJ whole genome shotgun (WGS) entry which is preliminary data.</text>
</comment>
<feature type="compositionally biased region" description="Polar residues" evidence="1">
    <location>
        <begin position="139"/>
        <end position="148"/>
    </location>
</feature>
<evidence type="ECO:0008006" key="4">
    <source>
        <dbReference type="Google" id="ProtNLM"/>
    </source>
</evidence>
<reference evidence="3" key="1">
    <citation type="submission" date="2015-09" db="EMBL/GenBank/DDBJ databases">
        <authorList>
            <person name="Fill T.P."/>
            <person name="Baretta J.F."/>
            <person name="de Almeida L.G."/>
            <person name="Rocha M."/>
            <person name="de Souza D.H."/>
            <person name="Malavazi I."/>
            <person name="Cerdeira L.T."/>
            <person name="Hong H."/>
            <person name="Samborskyy M."/>
            <person name="de Vasconcelos A.T."/>
            <person name="Leadlay P."/>
            <person name="Rodrigues-Filho E."/>
        </authorList>
    </citation>
    <scope>NUCLEOTIDE SEQUENCE [LARGE SCALE GENOMIC DNA]</scope>
    <source>
        <strain evidence="3">LaBioMMi 136</strain>
    </source>
</reference>
<dbReference type="AlphaFoldDB" id="A0A1S9S0K5"/>
<gene>
    <name evidence="2" type="ORF">PEBR_00300</name>
</gene>
<name>A0A1S9S0K5_PENBI</name>
<organism evidence="2 3">
    <name type="scientific">Penicillium brasilianum</name>
    <dbReference type="NCBI Taxonomy" id="104259"/>
    <lineage>
        <taxon>Eukaryota</taxon>
        <taxon>Fungi</taxon>
        <taxon>Dikarya</taxon>
        <taxon>Ascomycota</taxon>
        <taxon>Pezizomycotina</taxon>
        <taxon>Eurotiomycetes</taxon>
        <taxon>Eurotiomycetidae</taxon>
        <taxon>Eurotiales</taxon>
        <taxon>Aspergillaceae</taxon>
        <taxon>Penicillium</taxon>
    </lineage>
</organism>
<accession>A0A1S9S0K5</accession>
<protein>
    <recommendedName>
        <fullName evidence="4">AB hydrolase-1 domain-containing protein</fullName>
    </recommendedName>
</protein>
<dbReference type="Gene3D" id="3.40.50.1820">
    <property type="entry name" value="alpha/beta hydrolase"/>
    <property type="match status" value="1"/>
</dbReference>
<feature type="region of interest" description="Disordered" evidence="1">
    <location>
        <begin position="138"/>
        <end position="157"/>
    </location>
</feature>
<evidence type="ECO:0000313" key="3">
    <source>
        <dbReference type="Proteomes" id="UP000190744"/>
    </source>
</evidence>
<evidence type="ECO:0000313" key="2">
    <source>
        <dbReference type="EMBL" id="OOQ91329.1"/>
    </source>
</evidence>
<dbReference type="SUPFAM" id="SSF53474">
    <property type="entry name" value="alpha/beta-Hydrolases"/>
    <property type="match status" value="1"/>
</dbReference>
<dbReference type="GO" id="GO:0017000">
    <property type="term" value="P:antibiotic biosynthetic process"/>
    <property type="evidence" value="ECO:0007669"/>
    <property type="project" value="UniProtKB-ARBA"/>
</dbReference>
<proteinExistence type="predicted"/>
<sequence>MSNPLLTRTWVVPATHPRAPSTVQSPEMYLFIAVNEYRPSRVTSGATLLLTHGTSFCKELWEPLIEYWLRDDSFLNIQAVFAMDAVNHGDSAVLNQGRLGSSKMKRALQSQTAKDLQTGHRTNESVIPMETFATRDIDTTSPDSARTLKTTKEQESATYLAGPHPEIIDLLSKSREPHYYVMGGKSSVLNKHCRAVVQDLAHFHGDVTVVDDGGHLLPMTHPAELGTVLEQFLTKILSSTAHTRATL</sequence>